<evidence type="ECO:0000313" key="3">
    <source>
        <dbReference type="Proteomes" id="UP001596258"/>
    </source>
</evidence>
<gene>
    <name evidence="2" type="ORF">ACFP1M_06050</name>
</gene>
<comment type="caution">
    <text evidence="2">The sequence shown here is derived from an EMBL/GenBank/DDBJ whole genome shotgun (WGS) entry which is preliminary data.</text>
</comment>
<sequence>MKLNHLVIALGVSLGVAGGAVTAVAQPASAATDNSRYYKTYHAIPKVLRGTWRTKGYTEYNSESKKKVRWTYTFKKHSYTMKVDFQGKRKSKTIHFLKKEIRDIDYRYKTKRYEIYPTAAADSKRAYASILTLKPTRKHGKRVIKSYPIAGKHITYLYRR</sequence>
<protein>
    <submittedName>
        <fullName evidence="2">Uncharacterized protein</fullName>
    </submittedName>
</protein>
<accession>A0ABW1UAN2</accession>
<feature type="signal peptide" evidence="1">
    <location>
        <begin position="1"/>
        <end position="25"/>
    </location>
</feature>
<dbReference type="EMBL" id="JBHSSO010000016">
    <property type="protein sequence ID" value="MFC6289763.1"/>
    <property type="molecule type" value="Genomic_DNA"/>
</dbReference>
<feature type="chain" id="PRO_5046518134" evidence="1">
    <location>
        <begin position="26"/>
        <end position="160"/>
    </location>
</feature>
<evidence type="ECO:0000256" key="1">
    <source>
        <dbReference type="SAM" id="SignalP"/>
    </source>
</evidence>
<evidence type="ECO:0000313" key="2">
    <source>
        <dbReference type="EMBL" id="MFC6289763.1"/>
    </source>
</evidence>
<organism evidence="2 3">
    <name type="scientific">Levilactobacillus angrenensis</name>
    <dbReference type="NCBI Taxonomy" id="2486020"/>
    <lineage>
        <taxon>Bacteria</taxon>
        <taxon>Bacillati</taxon>
        <taxon>Bacillota</taxon>
        <taxon>Bacilli</taxon>
        <taxon>Lactobacillales</taxon>
        <taxon>Lactobacillaceae</taxon>
        <taxon>Levilactobacillus</taxon>
    </lineage>
</organism>
<name>A0ABW1UAN2_9LACO</name>
<reference evidence="3" key="1">
    <citation type="journal article" date="2019" name="Int. J. Syst. Evol. Microbiol.">
        <title>The Global Catalogue of Microorganisms (GCM) 10K type strain sequencing project: providing services to taxonomists for standard genome sequencing and annotation.</title>
        <authorList>
            <consortium name="The Broad Institute Genomics Platform"/>
            <consortium name="The Broad Institute Genome Sequencing Center for Infectious Disease"/>
            <person name="Wu L."/>
            <person name="Ma J."/>
        </authorList>
    </citation>
    <scope>NUCLEOTIDE SEQUENCE [LARGE SCALE GENOMIC DNA]</scope>
    <source>
        <strain evidence="3">CCM 8893</strain>
    </source>
</reference>
<dbReference type="RefSeq" id="WP_125574672.1">
    <property type="nucleotide sequence ID" value="NZ_JBHSSO010000016.1"/>
</dbReference>
<proteinExistence type="predicted"/>
<keyword evidence="3" id="KW-1185">Reference proteome</keyword>
<keyword evidence="1" id="KW-0732">Signal</keyword>
<dbReference type="Proteomes" id="UP001596258">
    <property type="component" value="Unassembled WGS sequence"/>
</dbReference>